<dbReference type="SMART" id="SM00028">
    <property type="entry name" value="TPR"/>
    <property type="match status" value="2"/>
</dbReference>
<evidence type="ECO:0000313" key="3">
    <source>
        <dbReference type="EMBL" id="HIR93843.1"/>
    </source>
</evidence>
<gene>
    <name evidence="3" type="ORF">IAB98_10550</name>
</gene>
<feature type="repeat" description="TPR" evidence="1">
    <location>
        <begin position="36"/>
        <end position="69"/>
    </location>
</feature>
<reference evidence="3" key="2">
    <citation type="journal article" date="2021" name="PeerJ">
        <title>Extensive microbial diversity within the chicken gut microbiome revealed by metagenomics and culture.</title>
        <authorList>
            <person name="Gilroy R."/>
            <person name="Ravi A."/>
            <person name="Getino M."/>
            <person name="Pursley I."/>
            <person name="Horton D.L."/>
            <person name="Alikhan N.F."/>
            <person name="Baker D."/>
            <person name="Gharbi K."/>
            <person name="Hall N."/>
            <person name="Watson M."/>
            <person name="Adriaenssens E.M."/>
            <person name="Foster-Nyarko E."/>
            <person name="Jarju S."/>
            <person name="Secka A."/>
            <person name="Antonio M."/>
            <person name="Oren A."/>
            <person name="Chaudhuri R.R."/>
            <person name="La Ragione R."/>
            <person name="Hildebrand F."/>
            <person name="Pallen M.J."/>
        </authorList>
    </citation>
    <scope>NUCLEOTIDE SEQUENCE</scope>
    <source>
        <strain evidence="3">ChiSxjej1B13-7041</strain>
    </source>
</reference>
<accession>A0A9D1EKQ3</accession>
<organism evidence="3 4">
    <name type="scientific">Candidatus Egerieimonas intestinavium</name>
    <dbReference type="NCBI Taxonomy" id="2840777"/>
    <lineage>
        <taxon>Bacteria</taxon>
        <taxon>Bacillati</taxon>
        <taxon>Bacillota</taxon>
        <taxon>Clostridia</taxon>
        <taxon>Lachnospirales</taxon>
        <taxon>Lachnospiraceae</taxon>
        <taxon>Lachnospiraceae incertae sedis</taxon>
        <taxon>Candidatus Egerieimonas</taxon>
    </lineage>
</organism>
<keyword evidence="1" id="KW-0802">TPR repeat</keyword>
<evidence type="ECO:0000256" key="1">
    <source>
        <dbReference type="PROSITE-ProRule" id="PRU00339"/>
    </source>
</evidence>
<feature type="compositionally biased region" description="Polar residues" evidence="2">
    <location>
        <begin position="435"/>
        <end position="447"/>
    </location>
</feature>
<evidence type="ECO:0000256" key="2">
    <source>
        <dbReference type="SAM" id="MobiDB-lite"/>
    </source>
</evidence>
<comment type="caution">
    <text evidence="3">The sequence shown here is derived from an EMBL/GenBank/DDBJ whole genome shotgun (WGS) entry which is preliminary data.</text>
</comment>
<sequence length="534" mass="59525">MKRAKTIMLAVLAVLVVALGAAAGLLGYRISGLRRYQEQLSLGEKYLAELDYENAEICFQKAIEINEKRVASYVRLSVVYVKQQRYSEAREMLEKAAEYADPKGEESVDWIEQQIETVEKEEEKQNPGSLQDAGGQDKEGQEPQKEGQQAEELFTAYLQNTLIPQKGQANLDPQEGWMYSQSDSWYNPLGITSALLEDLDGDGDLEMLVIAIEDPQDPGDYYPDGKDLTGAVYEIVQGEVQQAAFTVLQEYNPLMGEYKPHTFLLPQADQIDLYVSLVEAENRKYLFCQRYELGAAFADGSTQDYWMMYYQDGELKMRASFTQPGMGSSEFQFMGYLLENGQEVSGELLYSEAYGEPGKYSTFDEALKAFFGPLGIETAFTDHMTSILTDESQETKILSYHTGVKERSSDYRSSKFGLDATDYTGLGQRLEGAQPDSQAAGQPSQEPETGEELTAAQAGEAVAAYYNENYQPQGKYVVFESETTEEAGAYKVLVRYQPGEGEVGTANRLMCAVTVDKTTGEAPDDLGNSWNVRD</sequence>
<dbReference type="SUPFAM" id="SSF48452">
    <property type="entry name" value="TPR-like"/>
    <property type="match status" value="1"/>
</dbReference>
<dbReference type="Gene3D" id="1.25.40.10">
    <property type="entry name" value="Tetratricopeptide repeat domain"/>
    <property type="match status" value="1"/>
</dbReference>
<dbReference type="Pfam" id="PF13181">
    <property type="entry name" value="TPR_8"/>
    <property type="match status" value="2"/>
</dbReference>
<reference evidence="3" key="1">
    <citation type="submission" date="2020-10" db="EMBL/GenBank/DDBJ databases">
        <authorList>
            <person name="Gilroy R."/>
        </authorList>
    </citation>
    <scope>NUCLEOTIDE SEQUENCE</scope>
    <source>
        <strain evidence="3">ChiSxjej1B13-7041</strain>
    </source>
</reference>
<dbReference type="InterPro" id="IPR011990">
    <property type="entry name" value="TPR-like_helical_dom_sf"/>
</dbReference>
<evidence type="ECO:0000313" key="4">
    <source>
        <dbReference type="Proteomes" id="UP000886841"/>
    </source>
</evidence>
<feature type="repeat" description="TPR" evidence="1">
    <location>
        <begin position="70"/>
        <end position="103"/>
    </location>
</feature>
<name>A0A9D1EKQ3_9FIRM</name>
<dbReference type="EMBL" id="DVHU01000094">
    <property type="protein sequence ID" value="HIR93843.1"/>
    <property type="molecule type" value="Genomic_DNA"/>
</dbReference>
<dbReference type="AlphaFoldDB" id="A0A9D1EKQ3"/>
<feature type="region of interest" description="Disordered" evidence="2">
    <location>
        <begin position="428"/>
        <end position="454"/>
    </location>
</feature>
<dbReference type="InterPro" id="IPR019734">
    <property type="entry name" value="TPR_rpt"/>
</dbReference>
<dbReference type="PROSITE" id="PS50005">
    <property type="entry name" value="TPR"/>
    <property type="match status" value="2"/>
</dbReference>
<feature type="region of interest" description="Disordered" evidence="2">
    <location>
        <begin position="119"/>
        <end position="148"/>
    </location>
</feature>
<protein>
    <submittedName>
        <fullName evidence="3">Tetratricopeptide repeat protein</fullName>
    </submittedName>
</protein>
<dbReference type="Proteomes" id="UP000886841">
    <property type="component" value="Unassembled WGS sequence"/>
</dbReference>
<feature type="compositionally biased region" description="Basic and acidic residues" evidence="2">
    <location>
        <begin position="135"/>
        <end position="145"/>
    </location>
</feature>
<proteinExistence type="predicted"/>